<evidence type="ECO:0000313" key="3">
    <source>
        <dbReference type="Proteomes" id="UP000324285"/>
    </source>
</evidence>
<proteinExistence type="predicted"/>
<gene>
    <name evidence="2" type="ORF">E4T21_04170</name>
</gene>
<dbReference type="RefSeq" id="WP_187775105.1">
    <property type="nucleotide sequence ID" value="NZ_CP038437.2"/>
</dbReference>
<evidence type="ECO:0000256" key="1">
    <source>
        <dbReference type="SAM" id="MobiDB-lite"/>
    </source>
</evidence>
<dbReference type="KEGG" id="hbh:E4T21_04170"/>
<keyword evidence="3" id="KW-1185">Reference proteome</keyword>
<evidence type="ECO:0000313" key="2">
    <source>
        <dbReference type="EMBL" id="QEM83908.2"/>
    </source>
</evidence>
<dbReference type="InterPro" id="IPR058059">
    <property type="entry name" value="PA3496-like"/>
</dbReference>
<dbReference type="Pfam" id="PF26620">
    <property type="entry name" value="DUF8197"/>
    <property type="match status" value="1"/>
</dbReference>
<dbReference type="NCBIfam" id="NF046101">
    <property type="entry name" value="PA3496_fam"/>
    <property type="match status" value="1"/>
</dbReference>
<organism evidence="2 3">
    <name type="scientific">Halomonas binhaiensis</name>
    <dbReference type="NCBI Taxonomy" id="2562282"/>
    <lineage>
        <taxon>Bacteria</taxon>
        <taxon>Pseudomonadati</taxon>
        <taxon>Pseudomonadota</taxon>
        <taxon>Gammaproteobacteria</taxon>
        <taxon>Oceanospirillales</taxon>
        <taxon>Halomonadaceae</taxon>
        <taxon>Halomonas</taxon>
    </lineage>
</organism>
<dbReference type="EMBL" id="CP038437">
    <property type="protein sequence ID" value="QEM83908.2"/>
    <property type="molecule type" value="Genomic_DNA"/>
</dbReference>
<dbReference type="InterPro" id="IPR058510">
    <property type="entry name" value="DUF8197"/>
</dbReference>
<dbReference type="Proteomes" id="UP000324285">
    <property type="component" value="Chromosome"/>
</dbReference>
<name>A0A856QVN1_9GAMM</name>
<sequence>MSRDSLIDDSDFDLDDAVNDDEYTSRNPRTSRTDTLKARRRVEALLEERRLKQAIDDDWDFDEEDEEE</sequence>
<feature type="compositionally biased region" description="Acidic residues" evidence="1">
    <location>
        <begin position="7"/>
        <end position="22"/>
    </location>
</feature>
<feature type="region of interest" description="Disordered" evidence="1">
    <location>
        <begin position="1"/>
        <end position="34"/>
    </location>
</feature>
<dbReference type="AlphaFoldDB" id="A0A856QVN1"/>
<reference evidence="2" key="1">
    <citation type="submission" date="2021-02" db="EMBL/GenBank/DDBJ databases">
        <title>Strain Y2R2, a novel species of the genus Halomonas.</title>
        <authorList>
            <person name="Huang H."/>
        </authorList>
    </citation>
    <scope>NUCLEOTIDE SEQUENCE</scope>
    <source>
        <strain evidence="2">Y2R2</strain>
    </source>
</reference>
<accession>A0A856QVN1</accession>
<protein>
    <submittedName>
        <fullName evidence="2">Uncharacterized protein</fullName>
    </submittedName>
</protein>